<dbReference type="Proteomes" id="UP000256970">
    <property type="component" value="Unassembled WGS sequence"/>
</dbReference>
<dbReference type="AlphaFoldDB" id="A0A383W251"/>
<name>A0A383W251_TETOB</name>
<dbReference type="EMBL" id="FNXT01001059">
    <property type="protein sequence ID" value="SZX71561.1"/>
    <property type="molecule type" value="Genomic_DNA"/>
</dbReference>
<evidence type="ECO:0000313" key="2">
    <source>
        <dbReference type="Proteomes" id="UP000256970"/>
    </source>
</evidence>
<gene>
    <name evidence="1" type="ORF">BQ4739_LOCUS11695</name>
</gene>
<accession>A0A383W251</accession>
<protein>
    <submittedName>
        <fullName evidence="1">Uncharacterized protein</fullName>
    </submittedName>
</protein>
<proteinExistence type="predicted"/>
<evidence type="ECO:0000313" key="1">
    <source>
        <dbReference type="EMBL" id="SZX71561.1"/>
    </source>
</evidence>
<organism evidence="1 2">
    <name type="scientific">Tetradesmus obliquus</name>
    <name type="common">Green alga</name>
    <name type="synonym">Acutodesmus obliquus</name>
    <dbReference type="NCBI Taxonomy" id="3088"/>
    <lineage>
        <taxon>Eukaryota</taxon>
        <taxon>Viridiplantae</taxon>
        <taxon>Chlorophyta</taxon>
        <taxon>core chlorophytes</taxon>
        <taxon>Chlorophyceae</taxon>
        <taxon>CS clade</taxon>
        <taxon>Sphaeropleales</taxon>
        <taxon>Scenedesmaceae</taxon>
        <taxon>Tetradesmus</taxon>
    </lineage>
</organism>
<sequence length="149" mass="16418">MLAQLQVASMMPPADSWCAGGWWAFCWRLVGSVLAQLQMTGMFVAAAGSSSSSSSSSSGSADRQLSQAAVTGSADSCHAGYMWPQQLQVFGIMYRQWQQQQHLAASMSQQHLQHLQQHRPQLLRCMLRQPQQQHAPVSCSRLCSSCSRM</sequence>
<keyword evidence="2" id="KW-1185">Reference proteome</keyword>
<reference evidence="1 2" key="1">
    <citation type="submission" date="2016-10" db="EMBL/GenBank/DDBJ databases">
        <authorList>
            <person name="Cai Z."/>
        </authorList>
    </citation>
    <scope>NUCLEOTIDE SEQUENCE [LARGE SCALE GENOMIC DNA]</scope>
</reference>